<dbReference type="GO" id="GO:0012505">
    <property type="term" value="C:endomembrane system"/>
    <property type="evidence" value="ECO:0007669"/>
    <property type="project" value="TreeGrafter"/>
</dbReference>
<dbReference type="Pfam" id="PF03088">
    <property type="entry name" value="Str_synth"/>
    <property type="match status" value="1"/>
</dbReference>
<keyword evidence="8" id="KW-1185">Reference proteome</keyword>
<keyword evidence="3" id="KW-0597">Phosphoprotein</keyword>
<dbReference type="AlphaFoldDB" id="A0A9Q1K2W9"/>
<keyword evidence="4" id="KW-0926">Vacuole</keyword>
<evidence type="ECO:0000256" key="2">
    <source>
        <dbReference type="ARBA" id="ARBA00009191"/>
    </source>
</evidence>
<evidence type="ECO:0000259" key="6">
    <source>
        <dbReference type="Pfam" id="PF03088"/>
    </source>
</evidence>
<evidence type="ECO:0000256" key="4">
    <source>
        <dbReference type="ARBA" id="ARBA00022554"/>
    </source>
</evidence>
<comment type="similarity">
    <text evidence="2">Belongs to the strictosidine synthase family.</text>
</comment>
<feature type="domain" description="Strictosidine synthase conserved region" evidence="6">
    <location>
        <begin position="3"/>
        <end position="89"/>
    </location>
</feature>
<dbReference type="SUPFAM" id="SSF63829">
    <property type="entry name" value="Calcium-dependent phosphotriesterase"/>
    <property type="match status" value="1"/>
</dbReference>
<evidence type="ECO:0000313" key="7">
    <source>
        <dbReference type="EMBL" id="KAJ8435799.1"/>
    </source>
</evidence>
<dbReference type="PANTHER" id="PTHR10426:SF88">
    <property type="entry name" value="ADIPOCYTE PLASMA MEMBRANE-ASSOCIATED PROTEIN HEMOMUCIN-RELATED"/>
    <property type="match status" value="1"/>
</dbReference>
<dbReference type="OrthoDB" id="5307922at2759"/>
<dbReference type="Gene3D" id="2.120.10.30">
    <property type="entry name" value="TolB, C-terminal domain"/>
    <property type="match status" value="1"/>
</dbReference>
<evidence type="ECO:0000256" key="1">
    <source>
        <dbReference type="ARBA" id="ARBA00004116"/>
    </source>
</evidence>
<comment type="caution">
    <text evidence="7">The sequence shown here is derived from an EMBL/GenBank/DDBJ whole genome shotgun (WGS) entry which is preliminary data.</text>
</comment>
<accession>A0A9Q1K2W9</accession>
<protein>
    <recommendedName>
        <fullName evidence="6">Strictosidine synthase conserved region domain-containing protein</fullName>
    </recommendedName>
</protein>
<keyword evidence="5" id="KW-0325">Glycoprotein</keyword>
<dbReference type="PANTHER" id="PTHR10426">
    <property type="entry name" value="STRICTOSIDINE SYNTHASE-RELATED"/>
    <property type="match status" value="1"/>
</dbReference>
<evidence type="ECO:0000313" key="8">
    <source>
        <dbReference type="Proteomes" id="UP001153076"/>
    </source>
</evidence>
<dbReference type="GO" id="GO:0016787">
    <property type="term" value="F:hydrolase activity"/>
    <property type="evidence" value="ECO:0007669"/>
    <property type="project" value="TreeGrafter"/>
</dbReference>
<dbReference type="EMBL" id="JAKOGI010000386">
    <property type="protein sequence ID" value="KAJ8435799.1"/>
    <property type="molecule type" value="Genomic_DNA"/>
</dbReference>
<gene>
    <name evidence="7" type="ORF">Cgig2_024782</name>
</gene>
<reference evidence="7" key="1">
    <citation type="submission" date="2022-04" db="EMBL/GenBank/DDBJ databases">
        <title>Carnegiea gigantea Genome sequencing and assembly v2.</title>
        <authorList>
            <person name="Copetti D."/>
            <person name="Sanderson M.J."/>
            <person name="Burquez A."/>
            <person name="Wojciechowski M.F."/>
        </authorList>
    </citation>
    <scope>NUCLEOTIDE SEQUENCE</scope>
    <source>
        <strain evidence="7">SGP5-SGP5p</strain>
        <tissue evidence="7">Aerial part</tissue>
    </source>
</reference>
<name>A0A9Q1K2W9_9CARY</name>
<dbReference type="Proteomes" id="UP001153076">
    <property type="component" value="Unassembled WGS sequence"/>
</dbReference>
<dbReference type="InterPro" id="IPR018119">
    <property type="entry name" value="Strictosidine_synth_cons-reg"/>
</dbReference>
<comment type="subcellular location">
    <subcellularLocation>
        <location evidence="1">Vacuole</location>
    </subcellularLocation>
</comment>
<proteinExistence type="inferred from homology"/>
<evidence type="ECO:0000256" key="3">
    <source>
        <dbReference type="ARBA" id="ARBA00022553"/>
    </source>
</evidence>
<sequence length="204" mass="22765">MTNGVDVAKDVTVHFSDSSYQYDPDEYLNDILEGRPHGRLLSLNPTTGETIVLLRDLYHSNGVAVTPDHSSLVFCEIPIKRSRTYWLQGSKKSSIEAFVLAIPSARPTHFFFIYGGWQSISSLVDRVMKDRVLRKIMAIMARYIGLGSVQKNGGIFVVDLEGNPTAHYYDPALSLISSGIKVENQLYSGSLQHSHIIRFNLSST</sequence>
<evidence type="ECO:0000256" key="5">
    <source>
        <dbReference type="ARBA" id="ARBA00023180"/>
    </source>
</evidence>
<organism evidence="7 8">
    <name type="scientific">Carnegiea gigantea</name>
    <dbReference type="NCBI Taxonomy" id="171969"/>
    <lineage>
        <taxon>Eukaryota</taxon>
        <taxon>Viridiplantae</taxon>
        <taxon>Streptophyta</taxon>
        <taxon>Embryophyta</taxon>
        <taxon>Tracheophyta</taxon>
        <taxon>Spermatophyta</taxon>
        <taxon>Magnoliopsida</taxon>
        <taxon>eudicotyledons</taxon>
        <taxon>Gunneridae</taxon>
        <taxon>Pentapetalae</taxon>
        <taxon>Caryophyllales</taxon>
        <taxon>Cactineae</taxon>
        <taxon>Cactaceae</taxon>
        <taxon>Cactoideae</taxon>
        <taxon>Echinocereeae</taxon>
        <taxon>Carnegiea</taxon>
    </lineage>
</organism>
<dbReference type="GO" id="GO:0005773">
    <property type="term" value="C:vacuole"/>
    <property type="evidence" value="ECO:0007669"/>
    <property type="project" value="UniProtKB-SubCell"/>
</dbReference>
<dbReference type="InterPro" id="IPR011042">
    <property type="entry name" value="6-blade_b-propeller_TolB-like"/>
</dbReference>